<accession>A0A6L6PWZ3</accession>
<gene>
    <name evidence="1" type="ORF">GM668_06540</name>
</gene>
<dbReference type="RefSeq" id="WP_155438161.1">
    <property type="nucleotide sequence ID" value="NZ_WNLA01000003.1"/>
</dbReference>
<dbReference type="OrthoDB" id="178184at2"/>
<name>A0A6L6PWZ3_9BURK</name>
<evidence type="ECO:0000313" key="1">
    <source>
        <dbReference type="EMBL" id="MTW01746.1"/>
    </source>
</evidence>
<protein>
    <recommendedName>
        <fullName evidence="3">Peptidase M4 domain-containing protein</fullName>
    </recommendedName>
</protein>
<sequence length="456" mass="50181">MKSEVLVPLCETPVTLPVSYVPTPSAPYRIHRKAAQLTQQPGRPRHGSEAALAPAGARVLIWKQDPSVTELGTRKAFLPGVILAGPRDARIASGAPGIAPVSPNAFGDFILPPDTEQFDAVHTFAVVRQTLSLYQRALASSGTPAQLPWQWNSQRNTDPIKVFPHGLPDVMNAYYSREERALKFGDFIPSGETSRLYTCRSFDIVAHETGHAVLDGLKPRWLLRRNPPQTGGLHESFGDLTAIFLALSQLDQAEAVIAQTKADLHDKTFLADMAEQFGLALGRPNGLRNADNDLTLAEAGNEVHAISQVFTGAIYDILADIFAFERRPGLIDDAALLYRTGEYLCGLVLRSLIAAPDFGATFAHVASHMAQFAVSDGKPPQYREFIRQRFTLRQVQVAEDARTLDIEADSGTLQDRRSCCGTMNHAEYFELEDVLDEERKALASWCQQHYAARNHA</sequence>
<reference evidence="1 2" key="1">
    <citation type="submission" date="2019-11" db="EMBL/GenBank/DDBJ databases">
        <title>Type strains purchased from KCTC, JCM and DSMZ.</title>
        <authorList>
            <person name="Lu H."/>
        </authorList>
    </citation>
    <scope>NUCLEOTIDE SEQUENCE [LARGE SCALE GENOMIC DNA]</scope>
    <source>
        <strain evidence="1 2">KCTC 42409</strain>
    </source>
</reference>
<dbReference type="AlphaFoldDB" id="A0A6L6PWZ3"/>
<proteinExistence type="predicted"/>
<dbReference type="Proteomes" id="UP000484015">
    <property type="component" value="Unassembled WGS sequence"/>
</dbReference>
<evidence type="ECO:0000313" key="2">
    <source>
        <dbReference type="Proteomes" id="UP000484015"/>
    </source>
</evidence>
<dbReference type="CDD" id="cd09598">
    <property type="entry name" value="M4_like"/>
    <property type="match status" value="1"/>
</dbReference>
<comment type="caution">
    <text evidence="1">The sequence shown here is derived from an EMBL/GenBank/DDBJ whole genome shotgun (WGS) entry which is preliminary data.</text>
</comment>
<evidence type="ECO:0008006" key="3">
    <source>
        <dbReference type="Google" id="ProtNLM"/>
    </source>
</evidence>
<dbReference type="EMBL" id="WNLA01000003">
    <property type="protein sequence ID" value="MTW01746.1"/>
    <property type="molecule type" value="Genomic_DNA"/>
</dbReference>
<organism evidence="1 2">
    <name type="scientific">Pseudoduganella ginsengisoli</name>
    <dbReference type="NCBI Taxonomy" id="1462440"/>
    <lineage>
        <taxon>Bacteria</taxon>
        <taxon>Pseudomonadati</taxon>
        <taxon>Pseudomonadota</taxon>
        <taxon>Betaproteobacteria</taxon>
        <taxon>Burkholderiales</taxon>
        <taxon>Oxalobacteraceae</taxon>
        <taxon>Telluria group</taxon>
        <taxon>Pseudoduganella</taxon>
    </lineage>
</organism>
<keyword evidence="2" id="KW-1185">Reference proteome</keyword>
<dbReference type="SUPFAM" id="SSF55486">
    <property type="entry name" value="Metalloproteases ('zincins'), catalytic domain"/>
    <property type="match status" value="1"/>
</dbReference>